<dbReference type="Proteomes" id="UP000011115">
    <property type="component" value="Unassembled WGS sequence"/>
</dbReference>
<dbReference type="EnsemblPlants" id="PGSC0003DMT400016478">
    <property type="protein sequence ID" value="PGSC0003DMT400016478"/>
    <property type="gene ID" value="PGSC0003DMG402006439"/>
</dbReference>
<protein>
    <submittedName>
        <fullName evidence="1">Aldo/keto reductase</fullName>
    </submittedName>
</protein>
<evidence type="ECO:0000313" key="1">
    <source>
        <dbReference type="EnsemblPlants" id="PGSC0003DMT400016478"/>
    </source>
</evidence>
<dbReference type="AlphaFoldDB" id="M1A7Q1"/>
<dbReference type="Gramene" id="PGSC0003DMT400016478">
    <property type="protein sequence ID" value="PGSC0003DMT400016478"/>
    <property type="gene ID" value="PGSC0003DMG402006439"/>
</dbReference>
<name>M1A7Q1_SOLTU</name>
<proteinExistence type="predicted"/>
<accession>M1A7Q1</accession>
<dbReference type="PaxDb" id="4113-PGSC0003DMT400016478"/>
<organism evidence="1 2">
    <name type="scientific">Solanum tuberosum</name>
    <name type="common">Potato</name>
    <dbReference type="NCBI Taxonomy" id="4113"/>
    <lineage>
        <taxon>Eukaryota</taxon>
        <taxon>Viridiplantae</taxon>
        <taxon>Streptophyta</taxon>
        <taxon>Embryophyta</taxon>
        <taxon>Tracheophyta</taxon>
        <taxon>Spermatophyta</taxon>
        <taxon>Magnoliopsida</taxon>
        <taxon>eudicotyledons</taxon>
        <taxon>Gunneridae</taxon>
        <taxon>Pentapetalae</taxon>
        <taxon>asterids</taxon>
        <taxon>lamiids</taxon>
        <taxon>Solanales</taxon>
        <taxon>Solanaceae</taxon>
        <taxon>Solanoideae</taxon>
        <taxon>Solaneae</taxon>
        <taxon>Solanum</taxon>
    </lineage>
</organism>
<reference evidence="2" key="1">
    <citation type="journal article" date="2011" name="Nature">
        <title>Genome sequence and analysis of the tuber crop potato.</title>
        <authorList>
            <consortium name="The Potato Genome Sequencing Consortium"/>
        </authorList>
    </citation>
    <scope>NUCLEOTIDE SEQUENCE [LARGE SCALE GENOMIC DNA]</scope>
    <source>
        <strain evidence="2">cv. DM1-3 516 R44</strain>
    </source>
</reference>
<keyword evidence="2" id="KW-1185">Reference proteome</keyword>
<reference evidence="1" key="2">
    <citation type="submission" date="2015-06" db="UniProtKB">
        <authorList>
            <consortium name="EnsemblPlants"/>
        </authorList>
    </citation>
    <scope>IDENTIFICATION</scope>
    <source>
        <strain evidence="1">DM1-3 516 R44</strain>
    </source>
</reference>
<dbReference type="InParanoid" id="M1A7Q1"/>
<evidence type="ECO:0000313" key="2">
    <source>
        <dbReference type="Proteomes" id="UP000011115"/>
    </source>
</evidence>
<sequence>MLKLVEEVYNHALLLSLQILCKELCSSPSSLRKILDENPNKTEKFSYLDVIFPKNGMIDEYLTHETTIDGRMKEL</sequence>
<dbReference type="HOGENOM" id="CLU_2675933_0_0_1"/>